<proteinExistence type="inferred from homology"/>
<feature type="domain" description="Peptidase M13 N-terminal" evidence="10">
    <location>
        <begin position="56"/>
        <end position="436"/>
    </location>
</feature>
<dbReference type="PANTHER" id="PTHR11733:SF167">
    <property type="entry name" value="FI17812P1-RELATED"/>
    <property type="match status" value="1"/>
</dbReference>
<reference evidence="11" key="1">
    <citation type="submission" date="2019-11" db="EMBL/GenBank/DDBJ databases">
        <title>Description of new Acetobacter species.</title>
        <authorList>
            <person name="Cleenwerck I."/>
            <person name="Sombolestani A.S."/>
        </authorList>
    </citation>
    <scope>NUCLEOTIDE SEQUENCE</scope>
    <source>
        <strain evidence="11">LMG 1626</strain>
    </source>
</reference>
<dbReference type="InterPro" id="IPR042089">
    <property type="entry name" value="Peptidase_M13_dom_2"/>
</dbReference>
<evidence type="ECO:0000256" key="1">
    <source>
        <dbReference type="ARBA" id="ARBA00001947"/>
    </source>
</evidence>
<dbReference type="CDD" id="cd08662">
    <property type="entry name" value="M13"/>
    <property type="match status" value="1"/>
</dbReference>
<dbReference type="PRINTS" id="PR00786">
    <property type="entry name" value="NEPRILYSIN"/>
</dbReference>
<feature type="chain" id="PRO_5038091069" evidence="8">
    <location>
        <begin position="31"/>
        <end position="692"/>
    </location>
</feature>
<dbReference type="Pfam" id="PF01431">
    <property type="entry name" value="Peptidase_M13"/>
    <property type="match status" value="1"/>
</dbReference>
<dbReference type="Proteomes" id="UP000597459">
    <property type="component" value="Unassembled WGS sequence"/>
</dbReference>
<dbReference type="Gene3D" id="1.10.1380.10">
    <property type="entry name" value="Neutral endopeptidase , domain2"/>
    <property type="match status" value="1"/>
</dbReference>
<evidence type="ECO:0000256" key="5">
    <source>
        <dbReference type="ARBA" id="ARBA00022801"/>
    </source>
</evidence>
<dbReference type="InterPro" id="IPR024079">
    <property type="entry name" value="MetalloPept_cat_dom_sf"/>
</dbReference>
<evidence type="ECO:0000259" key="10">
    <source>
        <dbReference type="Pfam" id="PF05649"/>
    </source>
</evidence>
<keyword evidence="8" id="KW-0732">Signal</keyword>
<dbReference type="GO" id="GO:0005886">
    <property type="term" value="C:plasma membrane"/>
    <property type="evidence" value="ECO:0007669"/>
    <property type="project" value="TreeGrafter"/>
</dbReference>
<protein>
    <submittedName>
        <fullName evidence="11">Peptidase M13</fullName>
    </submittedName>
</protein>
<evidence type="ECO:0000256" key="6">
    <source>
        <dbReference type="ARBA" id="ARBA00022833"/>
    </source>
</evidence>
<dbReference type="InterPro" id="IPR018497">
    <property type="entry name" value="Peptidase_M13_C"/>
</dbReference>
<evidence type="ECO:0000313" key="12">
    <source>
        <dbReference type="Proteomes" id="UP000597459"/>
    </source>
</evidence>
<dbReference type="PROSITE" id="PS51885">
    <property type="entry name" value="NEPRILYSIN"/>
    <property type="match status" value="1"/>
</dbReference>
<gene>
    <name evidence="11" type="ORF">GOB87_11520</name>
</gene>
<dbReference type="InterPro" id="IPR000718">
    <property type="entry name" value="Peptidase_M13"/>
</dbReference>
<dbReference type="Gene3D" id="3.40.390.10">
    <property type="entry name" value="Collagenase (Catalytic Domain)"/>
    <property type="match status" value="1"/>
</dbReference>
<keyword evidence="5" id="KW-0378">Hydrolase</keyword>
<dbReference type="AlphaFoldDB" id="A0A967B7H4"/>
<comment type="caution">
    <text evidence="11">The sequence shown here is derived from an EMBL/GenBank/DDBJ whole genome shotgun (WGS) entry which is preliminary data.</text>
</comment>
<dbReference type="PANTHER" id="PTHR11733">
    <property type="entry name" value="ZINC METALLOPROTEASE FAMILY M13 NEPRILYSIN-RELATED"/>
    <property type="match status" value="1"/>
</dbReference>
<keyword evidence="6" id="KW-0862">Zinc</keyword>
<dbReference type="InterPro" id="IPR008753">
    <property type="entry name" value="Peptidase_M13_N"/>
</dbReference>
<dbReference type="GO" id="GO:0046872">
    <property type="term" value="F:metal ion binding"/>
    <property type="evidence" value="ECO:0007669"/>
    <property type="project" value="UniProtKB-KW"/>
</dbReference>
<comment type="cofactor">
    <cofactor evidence="1">
        <name>Zn(2+)</name>
        <dbReference type="ChEBI" id="CHEBI:29105"/>
    </cofactor>
</comment>
<evidence type="ECO:0000256" key="7">
    <source>
        <dbReference type="ARBA" id="ARBA00023049"/>
    </source>
</evidence>
<evidence type="ECO:0000256" key="4">
    <source>
        <dbReference type="ARBA" id="ARBA00022723"/>
    </source>
</evidence>
<evidence type="ECO:0000313" key="11">
    <source>
        <dbReference type="EMBL" id="NHO54569.1"/>
    </source>
</evidence>
<keyword evidence="3" id="KW-0645">Protease</keyword>
<dbReference type="RefSeq" id="WP_166316842.1">
    <property type="nucleotide sequence ID" value="NZ_WOTH01000026.1"/>
</dbReference>
<evidence type="ECO:0000256" key="3">
    <source>
        <dbReference type="ARBA" id="ARBA00022670"/>
    </source>
</evidence>
<dbReference type="EMBL" id="WOTH01000026">
    <property type="protein sequence ID" value="NHO54569.1"/>
    <property type="molecule type" value="Genomic_DNA"/>
</dbReference>
<evidence type="ECO:0000256" key="8">
    <source>
        <dbReference type="SAM" id="SignalP"/>
    </source>
</evidence>
<keyword evidence="7" id="KW-0482">Metalloprotease</keyword>
<feature type="signal peptide" evidence="8">
    <location>
        <begin position="1"/>
        <end position="30"/>
    </location>
</feature>
<evidence type="ECO:0000259" key="9">
    <source>
        <dbReference type="Pfam" id="PF01431"/>
    </source>
</evidence>
<dbReference type="GO" id="GO:0016485">
    <property type="term" value="P:protein processing"/>
    <property type="evidence" value="ECO:0007669"/>
    <property type="project" value="TreeGrafter"/>
</dbReference>
<organism evidence="11 12">
    <name type="scientific">Acetobacter estunensis</name>
    <dbReference type="NCBI Taxonomy" id="104097"/>
    <lineage>
        <taxon>Bacteria</taxon>
        <taxon>Pseudomonadati</taxon>
        <taxon>Pseudomonadota</taxon>
        <taxon>Alphaproteobacteria</taxon>
        <taxon>Acetobacterales</taxon>
        <taxon>Acetobacteraceae</taxon>
        <taxon>Acetobacter</taxon>
    </lineage>
</organism>
<keyword evidence="4" id="KW-0479">Metal-binding</keyword>
<dbReference type="Pfam" id="PF05649">
    <property type="entry name" value="Peptidase_M13_N"/>
    <property type="match status" value="1"/>
</dbReference>
<accession>A0A967B7H4</accession>
<sequence>MSRSSKIVRPSFAAVLMLAASLSTVSGAVAASAPQATASIAPWGFDLAGRETTIMPGDDFFDYANGRAVRSLVIPPDRTSFGAFDQLRELSRQRVRNILVELSQRPAAIPVTTAEKLGTYYAALMDEKTIETLSASPLTADLTAIRAVANPADLARVIGSGQTTFQYSAFALSIQPDAKDPTRFTVTLDQGGLGMPDRDYYLKPEFAAKKTAYQAYVAKMLSLVGWPEASRRAADIVALESQIAKAHWARADMRDPEKTYNPRTVAELIAEAPGFDWIAWLKGAGITPPQVDKARIVVGEPSAIVGEAAVLGTASMPVLKAWLAFHLANNAAPLLSSSFVNASYAFNRKTIAGQPQLAERWKRMTDATDDAMGWAIGRIYVERFFPAESKAAMEQLTARLKVAFRVRLQNNDWMAAETKKQALVKLDHFDIQVGYPKKWRDYESLTIRAGDAYGNAERAVAFEWRYWLAHLGKAVDRDEWDMTPQTVNAYNNPVFNEVVFPASILQPPFFDPKADPAINYGGIGGVIGHEMTHGFDDEGRKFDEQGRLRDWWTKEDAERFEQRGARLGAQYDTFQVLPGVHLNGKLTMGENIADLGGLTLGLDAYRASLEGKEAPVLDGLTGEQRVFLGWAQVWRMKVRDERARQLAVIDPHSAPAARVNLPAHNIDAWYRAWNVQPGQKLYLAPDDRVKIW</sequence>
<evidence type="ECO:0000256" key="2">
    <source>
        <dbReference type="ARBA" id="ARBA00007357"/>
    </source>
</evidence>
<keyword evidence="12" id="KW-1185">Reference proteome</keyword>
<comment type="similarity">
    <text evidence="2">Belongs to the peptidase M13 family.</text>
</comment>
<dbReference type="SUPFAM" id="SSF55486">
    <property type="entry name" value="Metalloproteases ('zincins'), catalytic domain"/>
    <property type="match status" value="1"/>
</dbReference>
<dbReference type="GO" id="GO:0004222">
    <property type="term" value="F:metalloendopeptidase activity"/>
    <property type="evidence" value="ECO:0007669"/>
    <property type="project" value="InterPro"/>
</dbReference>
<name>A0A967B7H4_9PROT</name>
<feature type="domain" description="Peptidase M13 C-terminal" evidence="9">
    <location>
        <begin position="488"/>
        <end position="689"/>
    </location>
</feature>